<protein>
    <submittedName>
        <fullName evidence="1">5122_t:CDS:1</fullName>
    </submittedName>
</protein>
<gene>
    <name evidence="1" type="ORF">AGERDE_LOCUS12777</name>
</gene>
<dbReference type="Proteomes" id="UP000789831">
    <property type="component" value="Unassembled WGS sequence"/>
</dbReference>
<comment type="caution">
    <text evidence="1">The sequence shown here is derived from an EMBL/GenBank/DDBJ whole genome shotgun (WGS) entry which is preliminary data.</text>
</comment>
<dbReference type="EMBL" id="CAJVPL010011271">
    <property type="protein sequence ID" value="CAG8683543.1"/>
    <property type="molecule type" value="Genomic_DNA"/>
</dbReference>
<dbReference type="AlphaFoldDB" id="A0A9N9EPG1"/>
<keyword evidence="2" id="KW-1185">Reference proteome</keyword>
<proteinExistence type="predicted"/>
<name>A0A9N9EPG1_9GLOM</name>
<sequence length="78" mass="8680">RSEAGVDQLKQVLDYYVNNVIIEDGDGVGEDDSFDALNNATIDNIRSYQAQLKEGRNDYSTLKPLINGKIPISEVLSY</sequence>
<organism evidence="1 2">
    <name type="scientific">Ambispora gerdemannii</name>
    <dbReference type="NCBI Taxonomy" id="144530"/>
    <lineage>
        <taxon>Eukaryota</taxon>
        <taxon>Fungi</taxon>
        <taxon>Fungi incertae sedis</taxon>
        <taxon>Mucoromycota</taxon>
        <taxon>Glomeromycotina</taxon>
        <taxon>Glomeromycetes</taxon>
        <taxon>Archaeosporales</taxon>
        <taxon>Ambisporaceae</taxon>
        <taxon>Ambispora</taxon>
    </lineage>
</organism>
<reference evidence="1" key="1">
    <citation type="submission" date="2021-06" db="EMBL/GenBank/DDBJ databases">
        <authorList>
            <person name="Kallberg Y."/>
            <person name="Tangrot J."/>
            <person name="Rosling A."/>
        </authorList>
    </citation>
    <scope>NUCLEOTIDE SEQUENCE</scope>
    <source>
        <strain evidence="1">MT106</strain>
    </source>
</reference>
<evidence type="ECO:0000313" key="2">
    <source>
        <dbReference type="Proteomes" id="UP000789831"/>
    </source>
</evidence>
<evidence type="ECO:0000313" key="1">
    <source>
        <dbReference type="EMBL" id="CAG8683543.1"/>
    </source>
</evidence>
<feature type="non-terminal residue" evidence="1">
    <location>
        <position position="1"/>
    </location>
</feature>
<accession>A0A9N9EPG1</accession>